<dbReference type="Proteomes" id="UP000073601">
    <property type="component" value="Unassembled WGS sequence"/>
</dbReference>
<dbReference type="RefSeq" id="WP_157515587.1">
    <property type="nucleotide sequence ID" value="NZ_CAWRCI010000019.1"/>
</dbReference>
<organism evidence="1 2">
    <name type="scientific">Grimontia marina</name>
    <dbReference type="NCBI Taxonomy" id="646534"/>
    <lineage>
        <taxon>Bacteria</taxon>
        <taxon>Pseudomonadati</taxon>
        <taxon>Pseudomonadota</taxon>
        <taxon>Gammaproteobacteria</taxon>
        <taxon>Vibrionales</taxon>
        <taxon>Vibrionaceae</taxon>
        <taxon>Grimontia</taxon>
    </lineage>
</organism>
<protein>
    <submittedName>
        <fullName evidence="1">Uncharacterized protein</fullName>
    </submittedName>
</protein>
<reference evidence="2" key="1">
    <citation type="submission" date="2016-02" db="EMBL/GenBank/DDBJ databases">
        <authorList>
            <person name="Rodrigo-Torres Lidia"/>
            <person name="Arahal R.David."/>
        </authorList>
    </citation>
    <scope>NUCLEOTIDE SEQUENCE [LARGE SCALE GENOMIC DNA]</scope>
    <source>
        <strain evidence="2">CECT 8713</strain>
    </source>
</reference>
<dbReference type="AlphaFoldDB" id="A0A128F8M3"/>
<evidence type="ECO:0000313" key="2">
    <source>
        <dbReference type="Proteomes" id="UP000073601"/>
    </source>
</evidence>
<accession>A0A128F8M3</accession>
<keyword evidence="2" id="KW-1185">Reference proteome</keyword>
<proteinExistence type="predicted"/>
<evidence type="ECO:0000313" key="1">
    <source>
        <dbReference type="EMBL" id="CZF82631.1"/>
    </source>
</evidence>
<gene>
    <name evidence="1" type="ORF">GMA8713_02297</name>
</gene>
<dbReference type="EMBL" id="FIZY01000019">
    <property type="protein sequence ID" value="CZF82631.1"/>
    <property type="molecule type" value="Genomic_DNA"/>
</dbReference>
<sequence length="117" mass="12591">MKDDVDLNEFLNLDAIESISDSNISEHSGVDVEELCARIDYIGNCGFNNTGRKAYCVNKLNNRTVRATVLVKSTYKGSTNERFAVSVVPPGARVFLGCTNGGSVFGLSVSYSVVGCE</sequence>
<name>A0A128F8M3_9GAMM</name>